<sequence length="796" mass="84780">MTIDWGRLSALIDRVQDLPASEREARLAKVDPALAAETRKFLARMDAVTDFLEPSAAARPIDRGPQVGDRYGAWRIEGAIGGGGMGSVYAVSRVDGGFDQTGALKLTHRSPAVDPERLAAERQVLATLDHPHIARILDGGIDGEGNPWMVMERIDGPPCDIWCDANRADLAQRIALVIDAIGAVARAHQALVLHRDLKPSNVLVDGGGRARVIDFGVAKQMALPVQTQNPLPISAPYAAPELLTGAPAGPPCDVYGAAALLYELVTRKPPIELDGLPFVLGVGRILDTAPKALTAHREVDILAEAPESMVADLNAVLAKALRKEPDDRYPTLQAFEADLRHVLDRAPVAARRGERGYAVRRRLWQWRWPIAAGVAILLSLSGGLAATLWQAREAYAARDAALAEEERSAAVRESLYVMLSESADVAGADADRRDILERSTRRIVERFARSPADQAPVLHALGELYFYLGDYRGAIAALRPVAATGGALGVDPGTLAISRYDLAQSLVRTGEVDEARTLLAQAQRYWLSDPDQWRHRLIDSRLLEAQIIRRDDPAAAAALLQQATNDHIAMLGTDNRLAGVFQNNLGVALQASGDLPGARRALQQARIIWAQTGLTDTPDALNTANNLAAIEVLLGHPAKAAPIFAEAVRLREKLFGASAGTAALLSNYGKVLLQLGDAEKALPLLTRAAPMANRFAGAGSILHVSALAGLSEAHIALENRGEAMDVARKVVAAGGTEPAPPRAIAHIALGRALAASGDEVGARAALGIATPIVTAMGSPAARLQQGIDDIKARYRL</sequence>
<evidence type="ECO:0000256" key="3">
    <source>
        <dbReference type="ARBA" id="ARBA00022777"/>
    </source>
</evidence>
<dbReference type="EMBL" id="QFPJ01000025">
    <property type="protein sequence ID" value="PZQ21689.1"/>
    <property type="molecule type" value="Genomic_DNA"/>
</dbReference>
<dbReference type="AlphaFoldDB" id="A0A2W5L035"/>
<dbReference type="InterPro" id="IPR011990">
    <property type="entry name" value="TPR-like_helical_dom_sf"/>
</dbReference>
<dbReference type="Pfam" id="PF00069">
    <property type="entry name" value="Pkinase"/>
    <property type="match status" value="1"/>
</dbReference>
<evidence type="ECO:0000256" key="4">
    <source>
        <dbReference type="ARBA" id="ARBA00022840"/>
    </source>
</evidence>
<dbReference type="PROSITE" id="PS50011">
    <property type="entry name" value="PROTEIN_KINASE_DOM"/>
    <property type="match status" value="1"/>
</dbReference>
<dbReference type="SMART" id="SM00028">
    <property type="entry name" value="TPR"/>
    <property type="match status" value="5"/>
</dbReference>
<dbReference type="Gene3D" id="1.10.510.10">
    <property type="entry name" value="Transferase(Phosphotransferase) domain 1"/>
    <property type="match status" value="1"/>
</dbReference>
<evidence type="ECO:0000313" key="7">
    <source>
        <dbReference type="Proteomes" id="UP000248597"/>
    </source>
</evidence>
<keyword evidence="4" id="KW-0067">ATP-binding</keyword>
<protein>
    <recommendedName>
        <fullName evidence="5">Protein kinase domain-containing protein</fullName>
    </recommendedName>
</protein>
<dbReference type="InterPro" id="IPR000719">
    <property type="entry name" value="Prot_kinase_dom"/>
</dbReference>
<dbReference type="CDD" id="cd14014">
    <property type="entry name" value="STKc_PknB_like"/>
    <property type="match status" value="1"/>
</dbReference>
<dbReference type="PROSITE" id="PS00108">
    <property type="entry name" value="PROTEIN_KINASE_ST"/>
    <property type="match status" value="1"/>
</dbReference>
<dbReference type="SUPFAM" id="SSF48452">
    <property type="entry name" value="TPR-like"/>
    <property type="match status" value="2"/>
</dbReference>
<dbReference type="GO" id="GO:0004674">
    <property type="term" value="F:protein serine/threonine kinase activity"/>
    <property type="evidence" value="ECO:0007669"/>
    <property type="project" value="TreeGrafter"/>
</dbReference>
<keyword evidence="2" id="KW-0547">Nucleotide-binding</keyword>
<organism evidence="6 7">
    <name type="scientific">Sphingopyxis macrogoltabida</name>
    <name type="common">Sphingomonas macrogoltabidus</name>
    <dbReference type="NCBI Taxonomy" id="33050"/>
    <lineage>
        <taxon>Bacteria</taxon>
        <taxon>Pseudomonadati</taxon>
        <taxon>Pseudomonadota</taxon>
        <taxon>Alphaproteobacteria</taxon>
        <taxon>Sphingomonadales</taxon>
        <taxon>Sphingomonadaceae</taxon>
        <taxon>Sphingopyxis</taxon>
    </lineage>
</organism>
<name>A0A2W5L035_SPHMC</name>
<comment type="caution">
    <text evidence="6">The sequence shown here is derived from an EMBL/GenBank/DDBJ whole genome shotgun (WGS) entry which is preliminary data.</text>
</comment>
<dbReference type="InterPro" id="IPR019734">
    <property type="entry name" value="TPR_rpt"/>
</dbReference>
<keyword evidence="3" id="KW-0418">Kinase</keyword>
<evidence type="ECO:0000256" key="2">
    <source>
        <dbReference type="ARBA" id="ARBA00022741"/>
    </source>
</evidence>
<accession>A0A2W5L035</accession>
<gene>
    <name evidence="6" type="ORF">DI569_11130</name>
</gene>
<dbReference type="SUPFAM" id="SSF56112">
    <property type="entry name" value="Protein kinase-like (PK-like)"/>
    <property type="match status" value="1"/>
</dbReference>
<dbReference type="PANTHER" id="PTHR43289:SF6">
    <property type="entry name" value="SERINE_THREONINE-PROTEIN KINASE NEKL-3"/>
    <property type="match status" value="1"/>
</dbReference>
<feature type="domain" description="Protein kinase" evidence="5">
    <location>
        <begin position="74"/>
        <end position="344"/>
    </location>
</feature>
<proteinExistence type="predicted"/>
<evidence type="ECO:0000259" key="5">
    <source>
        <dbReference type="PROSITE" id="PS50011"/>
    </source>
</evidence>
<dbReference type="Proteomes" id="UP000248597">
    <property type="component" value="Unassembled WGS sequence"/>
</dbReference>
<evidence type="ECO:0000256" key="1">
    <source>
        <dbReference type="ARBA" id="ARBA00022679"/>
    </source>
</evidence>
<dbReference type="Gene3D" id="1.25.40.10">
    <property type="entry name" value="Tetratricopeptide repeat domain"/>
    <property type="match status" value="2"/>
</dbReference>
<dbReference type="InterPro" id="IPR011009">
    <property type="entry name" value="Kinase-like_dom_sf"/>
</dbReference>
<dbReference type="Pfam" id="PF13424">
    <property type="entry name" value="TPR_12"/>
    <property type="match status" value="2"/>
</dbReference>
<dbReference type="PANTHER" id="PTHR43289">
    <property type="entry name" value="MITOGEN-ACTIVATED PROTEIN KINASE KINASE KINASE 20-RELATED"/>
    <property type="match status" value="1"/>
</dbReference>
<dbReference type="Gene3D" id="3.30.200.20">
    <property type="entry name" value="Phosphorylase Kinase, domain 1"/>
    <property type="match status" value="1"/>
</dbReference>
<keyword evidence="1" id="KW-0808">Transferase</keyword>
<reference evidence="6 7" key="1">
    <citation type="submission" date="2017-08" db="EMBL/GenBank/DDBJ databases">
        <title>Infants hospitalized years apart are colonized by the same room-sourced microbial strains.</title>
        <authorList>
            <person name="Brooks B."/>
            <person name="Olm M.R."/>
            <person name="Firek B.A."/>
            <person name="Baker R."/>
            <person name="Thomas B.C."/>
            <person name="Morowitz M.J."/>
            <person name="Banfield J.F."/>
        </authorList>
    </citation>
    <scope>NUCLEOTIDE SEQUENCE [LARGE SCALE GENOMIC DNA]</scope>
    <source>
        <strain evidence="6">S2_005_003_R2_47</strain>
    </source>
</reference>
<dbReference type="SMART" id="SM00220">
    <property type="entry name" value="S_TKc"/>
    <property type="match status" value="1"/>
</dbReference>
<dbReference type="InterPro" id="IPR008271">
    <property type="entry name" value="Ser/Thr_kinase_AS"/>
</dbReference>
<evidence type="ECO:0000313" key="6">
    <source>
        <dbReference type="EMBL" id="PZQ21689.1"/>
    </source>
</evidence>
<dbReference type="GO" id="GO:0005524">
    <property type="term" value="F:ATP binding"/>
    <property type="evidence" value="ECO:0007669"/>
    <property type="project" value="UniProtKB-KW"/>
</dbReference>